<dbReference type="Gene3D" id="1.10.510.10">
    <property type="entry name" value="Transferase(Phosphotransferase) domain 1"/>
    <property type="match status" value="1"/>
</dbReference>
<keyword evidence="1" id="KW-1133">Transmembrane helix</keyword>
<dbReference type="GeneID" id="20669256"/>
<reference evidence="3 4" key="1">
    <citation type="journal article" date="2012" name="New Phytol.">
        <title>Insight into trade-off between wood decay and parasitism from the genome of a fungal forest pathogen.</title>
        <authorList>
            <person name="Olson A."/>
            <person name="Aerts A."/>
            <person name="Asiegbu F."/>
            <person name="Belbahri L."/>
            <person name="Bouzid O."/>
            <person name="Broberg A."/>
            <person name="Canback B."/>
            <person name="Coutinho P.M."/>
            <person name="Cullen D."/>
            <person name="Dalman K."/>
            <person name="Deflorio G."/>
            <person name="van Diepen L.T."/>
            <person name="Dunand C."/>
            <person name="Duplessis S."/>
            <person name="Durling M."/>
            <person name="Gonthier P."/>
            <person name="Grimwood J."/>
            <person name="Fossdal C.G."/>
            <person name="Hansson D."/>
            <person name="Henrissat B."/>
            <person name="Hietala A."/>
            <person name="Himmelstrand K."/>
            <person name="Hoffmeister D."/>
            <person name="Hogberg N."/>
            <person name="James T.Y."/>
            <person name="Karlsson M."/>
            <person name="Kohler A."/>
            <person name="Kues U."/>
            <person name="Lee Y.H."/>
            <person name="Lin Y.C."/>
            <person name="Lind M."/>
            <person name="Lindquist E."/>
            <person name="Lombard V."/>
            <person name="Lucas S."/>
            <person name="Lunden K."/>
            <person name="Morin E."/>
            <person name="Murat C."/>
            <person name="Park J."/>
            <person name="Raffaello T."/>
            <person name="Rouze P."/>
            <person name="Salamov A."/>
            <person name="Schmutz J."/>
            <person name="Solheim H."/>
            <person name="Stahlberg J."/>
            <person name="Velez H."/>
            <person name="de Vries R.P."/>
            <person name="Wiebenga A."/>
            <person name="Woodward S."/>
            <person name="Yakovlev I."/>
            <person name="Garbelotto M."/>
            <person name="Martin F."/>
            <person name="Grigoriev I.V."/>
            <person name="Stenlid J."/>
        </authorList>
    </citation>
    <scope>NUCLEOTIDE SEQUENCE [LARGE SCALE GENOMIC DNA]</scope>
    <source>
        <strain evidence="3 4">TC 32-1</strain>
    </source>
</reference>
<dbReference type="AlphaFoldDB" id="W4K4C8"/>
<keyword evidence="1" id="KW-0812">Transmembrane</keyword>
<dbReference type="OrthoDB" id="541276at2759"/>
<dbReference type="EMBL" id="KI925459">
    <property type="protein sequence ID" value="ETW80693.1"/>
    <property type="molecule type" value="Genomic_DNA"/>
</dbReference>
<dbReference type="STRING" id="747525.W4K4C8"/>
<proteinExistence type="predicted"/>
<dbReference type="Proteomes" id="UP000030671">
    <property type="component" value="Unassembled WGS sequence"/>
</dbReference>
<gene>
    <name evidence="3" type="ORF">HETIRDRAFT_26301</name>
</gene>
<dbReference type="KEGG" id="hir:HETIRDRAFT_26301"/>
<organism evidence="3 4">
    <name type="scientific">Heterobasidion irregulare (strain TC 32-1)</name>
    <dbReference type="NCBI Taxonomy" id="747525"/>
    <lineage>
        <taxon>Eukaryota</taxon>
        <taxon>Fungi</taxon>
        <taxon>Dikarya</taxon>
        <taxon>Basidiomycota</taxon>
        <taxon>Agaricomycotina</taxon>
        <taxon>Agaricomycetes</taxon>
        <taxon>Russulales</taxon>
        <taxon>Bondarzewiaceae</taxon>
        <taxon>Heterobasidion</taxon>
        <taxon>Heterobasidion annosum species complex</taxon>
    </lineage>
</organism>
<evidence type="ECO:0000313" key="4">
    <source>
        <dbReference type="Proteomes" id="UP000030671"/>
    </source>
</evidence>
<dbReference type="InParanoid" id="W4K4C8"/>
<accession>W4K4C8</accession>
<dbReference type="InterPro" id="IPR000719">
    <property type="entry name" value="Prot_kinase_dom"/>
</dbReference>
<dbReference type="eggNOG" id="KOG0583">
    <property type="taxonomic scope" value="Eukaryota"/>
</dbReference>
<dbReference type="SUPFAM" id="SSF56112">
    <property type="entry name" value="Protein kinase-like (PK-like)"/>
    <property type="match status" value="1"/>
</dbReference>
<sequence>GTAVANASLLFLERFGTGTDSTVYRAIDSFSCSPQICAVRCSPKSEPYALQSARRRGAFLHREASMAHPHIIRFRRLVQEDSRIFLLMDFCPSGNLHDAIQRRVFEGDNGKVKVAFAPLLDALEECHRLGIYHQNIKLSNILCSEDGSHLWLSGFTYATTDETSPNYRYLSGPHVSPESLQRVPYSVARGFSTAKNDIWALGIILLGILTGSYPWTLADCQVESFRKY</sequence>
<dbReference type="RefSeq" id="XP_009546884.1">
    <property type="nucleotide sequence ID" value="XM_009548589.1"/>
</dbReference>
<dbReference type="GO" id="GO:0005634">
    <property type="term" value="C:nucleus"/>
    <property type="evidence" value="ECO:0007669"/>
    <property type="project" value="TreeGrafter"/>
</dbReference>
<evidence type="ECO:0000256" key="1">
    <source>
        <dbReference type="SAM" id="Phobius"/>
    </source>
</evidence>
<dbReference type="Pfam" id="PF00069">
    <property type="entry name" value="Pkinase"/>
    <property type="match status" value="1"/>
</dbReference>
<protein>
    <recommendedName>
        <fullName evidence="2">Protein kinase domain-containing protein</fullName>
    </recommendedName>
</protein>
<dbReference type="InterPro" id="IPR011009">
    <property type="entry name" value="Kinase-like_dom_sf"/>
</dbReference>
<evidence type="ECO:0000259" key="2">
    <source>
        <dbReference type="PROSITE" id="PS50011"/>
    </source>
</evidence>
<feature type="domain" description="Protein kinase" evidence="2">
    <location>
        <begin position="9"/>
        <end position="228"/>
    </location>
</feature>
<feature type="transmembrane region" description="Helical" evidence="1">
    <location>
        <begin position="198"/>
        <end position="218"/>
    </location>
</feature>
<keyword evidence="4" id="KW-1185">Reference proteome</keyword>
<dbReference type="HOGENOM" id="CLU_000288_63_0_1"/>
<evidence type="ECO:0000313" key="3">
    <source>
        <dbReference type="EMBL" id="ETW80693.1"/>
    </source>
</evidence>
<feature type="non-terminal residue" evidence="3">
    <location>
        <position position="228"/>
    </location>
</feature>
<dbReference type="GO" id="GO:0004674">
    <property type="term" value="F:protein serine/threonine kinase activity"/>
    <property type="evidence" value="ECO:0007669"/>
    <property type="project" value="TreeGrafter"/>
</dbReference>
<dbReference type="GO" id="GO:0044773">
    <property type="term" value="P:mitotic DNA damage checkpoint signaling"/>
    <property type="evidence" value="ECO:0007669"/>
    <property type="project" value="TreeGrafter"/>
</dbReference>
<feature type="non-terminal residue" evidence="3">
    <location>
        <position position="1"/>
    </location>
</feature>
<dbReference type="PANTHER" id="PTHR44167">
    <property type="entry name" value="OVARIAN-SPECIFIC SERINE/THREONINE-PROTEIN KINASE LOK-RELATED"/>
    <property type="match status" value="1"/>
</dbReference>
<dbReference type="SMART" id="SM00220">
    <property type="entry name" value="S_TKc"/>
    <property type="match status" value="1"/>
</dbReference>
<dbReference type="PANTHER" id="PTHR44167:SF24">
    <property type="entry name" value="SERINE_THREONINE-PROTEIN KINASE CHK2"/>
    <property type="match status" value="1"/>
</dbReference>
<dbReference type="GO" id="GO:0005524">
    <property type="term" value="F:ATP binding"/>
    <property type="evidence" value="ECO:0007669"/>
    <property type="project" value="InterPro"/>
</dbReference>
<keyword evidence="1" id="KW-0472">Membrane</keyword>
<dbReference type="PROSITE" id="PS50011">
    <property type="entry name" value="PROTEIN_KINASE_DOM"/>
    <property type="match status" value="1"/>
</dbReference>
<name>W4K4C8_HETIT</name>